<evidence type="ECO:0000313" key="2">
    <source>
        <dbReference type="EMBL" id="QOY51933.1"/>
    </source>
</evidence>
<dbReference type="Proteomes" id="UP000593994">
    <property type="component" value="Chromosome"/>
</dbReference>
<evidence type="ECO:0000256" key="1">
    <source>
        <dbReference type="SAM" id="Phobius"/>
    </source>
</evidence>
<keyword evidence="1" id="KW-0472">Membrane</keyword>
<feature type="transmembrane region" description="Helical" evidence="1">
    <location>
        <begin position="195"/>
        <end position="214"/>
    </location>
</feature>
<evidence type="ECO:0000313" key="3">
    <source>
        <dbReference type="Proteomes" id="UP000593994"/>
    </source>
</evidence>
<name>A0A7S7LW44_9BACT</name>
<keyword evidence="1" id="KW-0812">Transmembrane</keyword>
<keyword evidence="1" id="KW-1133">Transmembrane helix</keyword>
<dbReference type="AlphaFoldDB" id="A0A7S7LW44"/>
<organism evidence="2 3">
    <name type="scientific">Candidatus Sulfurimonas baltica</name>
    <dbReference type="NCBI Taxonomy" id="2740404"/>
    <lineage>
        <taxon>Bacteria</taxon>
        <taxon>Pseudomonadati</taxon>
        <taxon>Campylobacterota</taxon>
        <taxon>Epsilonproteobacteria</taxon>
        <taxon>Campylobacterales</taxon>
        <taxon>Sulfurimonadaceae</taxon>
        <taxon>Sulfurimonas</taxon>
    </lineage>
</organism>
<gene>
    <name evidence="2" type="ORF">HUE88_12675</name>
</gene>
<keyword evidence="3" id="KW-1185">Reference proteome</keyword>
<accession>A0A7S7LW44</accession>
<dbReference type="EMBL" id="CP054492">
    <property type="protein sequence ID" value="QOY51933.1"/>
    <property type="molecule type" value="Genomic_DNA"/>
</dbReference>
<dbReference type="KEGG" id="sbal:HUE88_12675"/>
<protein>
    <submittedName>
        <fullName evidence="2">3-dehydroquinate dehydratase</fullName>
    </submittedName>
</protein>
<proteinExistence type="predicted"/>
<sequence>MKFSRGLAALILTVLFNTSLTAQYLYKDEVIFNPAFSEQIEKLGSELYQKTGISLRLIMLKELPNKMHIVEYEKELMKDFSEPTILLTFSEMDSKVDILASEPSLYKYFDKKQILSPISSPVQAFVIALMNMDFSDMTSGGTILPLLAQKAKKGEILGKYSGSMFNGYADIAEQIAESKNVVLQNAVGNANQNSILLVKVLFYGIIVYGIVLYIKRKLYFIRKKNEHS</sequence>
<reference evidence="2 3" key="1">
    <citation type="submission" date="2020-05" db="EMBL/GenBank/DDBJ databases">
        <title>Sulfurimonas marisnigri, sp. nov., and Sulfurimonas baltica, sp. nov., manganese oxide reducing chemolithoautotrophs of the class Epsilonproteobacteria isolated from the pelagic redoxclines of the Black and Baltic Seas and emended description of the genus Sulfurimonas.</title>
        <authorList>
            <person name="Henkel J.V."/>
            <person name="Laudan C."/>
            <person name="Werner J."/>
            <person name="Neu T."/>
            <person name="Plewe S."/>
            <person name="Sproer C."/>
            <person name="Bunk B."/>
            <person name="Schulz-Vogt H.N."/>
        </authorList>
    </citation>
    <scope>NUCLEOTIDE SEQUENCE [LARGE SCALE GENOMIC DNA]</scope>
    <source>
        <strain evidence="2 3">GD2</strain>
    </source>
</reference>
<dbReference type="RefSeq" id="WP_194369519.1">
    <property type="nucleotide sequence ID" value="NZ_CP054492.1"/>
</dbReference>